<dbReference type="AlphaFoldDB" id="A0A8S9V5T2"/>
<comment type="caution">
    <text evidence="2">The sequence shown here is derived from an EMBL/GenBank/DDBJ whole genome shotgun (WGS) entry which is preliminary data.</text>
</comment>
<feature type="region of interest" description="Disordered" evidence="1">
    <location>
        <begin position="131"/>
        <end position="153"/>
    </location>
</feature>
<accession>A0A8S9V5T2</accession>
<gene>
    <name evidence="2" type="ORF">GN958_ATG04060</name>
</gene>
<evidence type="ECO:0000256" key="1">
    <source>
        <dbReference type="SAM" id="MobiDB-lite"/>
    </source>
</evidence>
<name>A0A8S9V5T2_PHYIN</name>
<organism evidence="2 3">
    <name type="scientific">Phytophthora infestans</name>
    <name type="common">Potato late blight agent</name>
    <name type="synonym">Botrytis infestans</name>
    <dbReference type="NCBI Taxonomy" id="4787"/>
    <lineage>
        <taxon>Eukaryota</taxon>
        <taxon>Sar</taxon>
        <taxon>Stramenopiles</taxon>
        <taxon>Oomycota</taxon>
        <taxon>Peronosporomycetes</taxon>
        <taxon>Peronosporales</taxon>
        <taxon>Peronosporaceae</taxon>
        <taxon>Phytophthora</taxon>
    </lineage>
</organism>
<reference evidence="2" key="1">
    <citation type="submission" date="2020-03" db="EMBL/GenBank/DDBJ databases">
        <title>Hybrid Assembly of Korean Phytophthora infestans isolates.</title>
        <authorList>
            <person name="Prokchorchik M."/>
            <person name="Lee Y."/>
            <person name="Seo J."/>
            <person name="Cho J.-H."/>
            <person name="Park Y.-E."/>
            <person name="Jang D.-C."/>
            <person name="Im J.-S."/>
            <person name="Choi J.-G."/>
            <person name="Park H.-J."/>
            <person name="Lee G.-B."/>
            <person name="Lee Y.-G."/>
            <person name="Hong S.-Y."/>
            <person name="Cho K."/>
            <person name="Sohn K.H."/>
        </authorList>
    </citation>
    <scope>NUCLEOTIDE SEQUENCE</scope>
    <source>
        <strain evidence="2">KR_2_A2</strain>
    </source>
</reference>
<dbReference type="EMBL" id="JAACNO010000562">
    <property type="protein sequence ID" value="KAF4146744.1"/>
    <property type="molecule type" value="Genomic_DNA"/>
</dbReference>
<feature type="compositionally biased region" description="Basic and acidic residues" evidence="1">
    <location>
        <begin position="140"/>
        <end position="153"/>
    </location>
</feature>
<feature type="non-terminal residue" evidence="2">
    <location>
        <position position="153"/>
    </location>
</feature>
<proteinExistence type="predicted"/>
<sequence>VEERAVESLRAYPKKPIRPDISLYIQPSQTARQRDWVALTADTFAPLAPLVYSNYQKRAKDSGLIEIEVFVLPAKKERRTLPGTRRATASRIHKIQLVSMAKHLDVMLAEEKLPNYNLLSSGVFSSFVPPQEPDEDVEDLDHANDKRSITFDL</sequence>
<evidence type="ECO:0000313" key="3">
    <source>
        <dbReference type="Proteomes" id="UP000704712"/>
    </source>
</evidence>
<evidence type="ECO:0000313" key="2">
    <source>
        <dbReference type="EMBL" id="KAF4146744.1"/>
    </source>
</evidence>
<feature type="non-terminal residue" evidence="2">
    <location>
        <position position="1"/>
    </location>
</feature>
<protein>
    <submittedName>
        <fullName evidence="2">Uncharacterized protein</fullName>
    </submittedName>
</protein>
<dbReference type="Proteomes" id="UP000704712">
    <property type="component" value="Unassembled WGS sequence"/>
</dbReference>